<name>A0A5C6CHI9_9BACT</name>
<dbReference type="InterPro" id="IPR010131">
    <property type="entry name" value="MdtP/NodT-like"/>
</dbReference>
<comment type="similarity">
    <text evidence="1">Belongs to the outer membrane factor (OMF) (TC 1.B.17) family.</text>
</comment>
<dbReference type="Proteomes" id="UP000318437">
    <property type="component" value="Unassembled WGS sequence"/>
</dbReference>
<sequence length="475" mass="51579" precursor="true">MTQFNSYTIWLLALLAGCASAPSEPAVFPSVSTLPPVATLPAEESTIKLVDHNEETPLEVQQPSALLAEATPELLATPLVEESSSDGLTVEAIEQLALANNPAVGQASAKVRALRGKYVQVGLPPNPTVGYAASEIGQDGLAGQEGAYAGQEFITAGKLDKNRAIVAAEIDKAEQIYRATQRRVLTDVRRSYYRALVAQQRIDTAHTLLHATGEAVKASQDLLDAEEIPLAGLLQTEVEQQNAEIVLRIAENELTAAWQQLSAVVGDLDLPPQKLVGDPKVLPGALDWDETLARITMLSPEMAAAMAELSRSRRALTRANVEPVPDVDTQFMLQYDNSTNYTIGGIQATIPLPLWNKNQGGIRQAQAEITVASQNIDRVALDIKNRLATTFREYSNARMQAETYAKEILPRARKTFDLVQRGYSLGEVGYLDSLAAQKTYIQTNLSYLDALGSLWQSYMKIDGLLLEGSLDQPAE</sequence>
<dbReference type="SUPFAM" id="SSF56954">
    <property type="entry name" value="Outer membrane efflux proteins (OEP)"/>
    <property type="match status" value="1"/>
</dbReference>
<accession>A0A5C6CHI9</accession>
<dbReference type="AlphaFoldDB" id="A0A5C6CHI9"/>
<gene>
    <name evidence="3" type="primary">czcC</name>
    <name evidence="3" type="ORF">Pla144_42020</name>
</gene>
<comment type="caution">
    <text evidence="3">The sequence shown here is derived from an EMBL/GenBank/DDBJ whole genome shotgun (WGS) entry which is preliminary data.</text>
</comment>
<dbReference type="PANTHER" id="PTHR30203:SF24">
    <property type="entry name" value="BLR4935 PROTEIN"/>
    <property type="match status" value="1"/>
</dbReference>
<keyword evidence="4" id="KW-1185">Reference proteome</keyword>
<dbReference type="InterPro" id="IPR003423">
    <property type="entry name" value="OMP_efflux"/>
</dbReference>
<dbReference type="Gene3D" id="1.20.1600.10">
    <property type="entry name" value="Outer membrane efflux proteins (OEP)"/>
    <property type="match status" value="1"/>
</dbReference>
<organism evidence="3 4">
    <name type="scientific">Bythopirellula polymerisocia</name>
    <dbReference type="NCBI Taxonomy" id="2528003"/>
    <lineage>
        <taxon>Bacteria</taxon>
        <taxon>Pseudomonadati</taxon>
        <taxon>Planctomycetota</taxon>
        <taxon>Planctomycetia</taxon>
        <taxon>Pirellulales</taxon>
        <taxon>Lacipirellulaceae</taxon>
        <taxon>Bythopirellula</taxon>
    </lineage>
</organism>
<dbReference type="OrthoDB" id="9791261at2"/>
<protein>
    <submittedName>
        <fullName evidence="3">Cobalt-zinc-cadmium resistance protein CzcC</fullName>
    </submittedName>
</protein>
<evidence type="ECO:0000256" key="1">
    <source>
        <dbReference type="ARBA" id="ARBA00007613"/>
    </source>
</evidence>
<dbReference type="EMBL" id="SJPS01000007">
    <property type="protein sequence ID" value="TWU22741.1"/>
    <property type="molecule type" value="Genomic_DNA"/>
</dbReference>
<reference evidence="3 4" key="1">
    <citation type="submission" date="2019-02" db="EMBL/GenBank/DDBJ databases">
        <title>Deep-cultivation of Planctomycetes and their phenomic and genomic characterization uncovers novel biology.</title>
        <authorList>
            <person name="Wiegand S."/>
            <person name="Jogler M."/>
            <person name="Boedeker C."/>
            <person name="Pinto D."/>
            <person name="Vollmers J."/>
            <person name="Rivas-Marin E."/>
            <person name="Kohn T."/>
            <person name="Peeters S.H."/>
            <person name="Heuer A."/>
            <person name="Rast P."/>
            <person name="Oberbeckmann S."/>
            <person name="Bunk B."/>
            <person name="Jeske O."/>
            <person name="Meyerdierks A."/>
            <person name="Storesund J.E."/>
            <person name="Kallscheuer N."/>
            <person name="Luecker S."/>
            <person name="Lage O.M."/>
            <person name="Pohl T."/>
            <person name="Merkel B.J."/>
            <person name="Hornburger P."/>
            <person name="Mueller R.-W."/>
            <person name="Bruemmer F."/>
            <person name="Labrenz M."/>
            <person name="Spormann A.M."/>
            <person name="Op Den Camp H."/>
            <person name="Overmann J."/>
            <person name="Amann R."/>
            <person name="Jetten M.S.M."/>
            <person name="Mascher T."/>
            <person name="Medema M.H."/>
            <person name="Devos D.P."/>
            <person name="Kaster A.-K."/>
            <person name="Ovreas L."/>
            <person name="Rohde M."/>
            <person name="Galperin M.Y."/>
            <person name="Jogler C."/>
        </authorList>
    </citation>
    <scope>NUCLEOTIDE SEQUENCE [LARGE SCALE GENOMIC DNA]</scope>
    <source>
        <strain evidence="3 4">Pla144</strain>
    </source>
</reference>
<feature type="chain" id="PRO_5022768796" evidence="2">
    <location>
        <begin position="22"/>
        <end position="475"/>
    </location>
</feature>
<evidence type="ECO:0000256" key="2">
    <source>
        <dbReference type="SAM" id="SignalP"/>
    </source>
</evidence>
<feature type="signal peptide" evidence="2">
    <location>
        <begin position="1"/>
        <end position="21"/>
    </location>
</feature>
<dbReference type="PANTHER" id="PTHR30203">
    <property type="entry name" value="OUTER MEMBRANE CATION EFFLUX PROTEIN"/>
    <property type="match status" value="1"/>
</dbReference>
<evidence type="ECO:0000313" key="4">
    <source>
        <dbReference type="Proteomes" id="UP000318437"/>
    </source>
</evidence>
<dbReference type="Pfam" id="PF02321">
    <property type="entry name" value="OEP"/>
    <property type="match status" value="2"/>
</dbReference>
<evidence type="ECO:0000313" key="3">
    <source>
        <dbReference type="EMBL" id="TWU22741.1"/>
    </source>
</evidence>
<dbReference type="GO" id="GO:0015562">
    <property type="term" value="F:efflux transmembrane transporter activity"/>
    <property type="evidence" value="ECO:0007669"/>
    <property type="project" value="InterPro"/>
</dbReference>
<keyword evidence="2" id="KW-0732">Signal</keyword>
<dbReference type="RefSeq" id="WP_146452489.1">
    <property type="nucleotide sequence ID" value="NZ_SJPS01000007.1"/>
</dbReference>
<proteinExistence type="inferred from homology"/>